<dbReference type="EMBL" id="RCMK01000631">
    <property type="protein sequence ID" value="KAG2918303.1"/>
    <property type="molecule type" value="Genomic_DNA"/>
</dbReference>
<protein>
    <recommendedName>
        <fullName evidence="3">Endonuclease/exonuclease/phosphatase</fullName>
    </recommendedName>
</protein>
<comment type="caution">
    <text evidence="1">The sequence shown here is derived from an EMBL/GenBank/DDBJ whole genome shotgun (WGS) entry which is preliminary data.</text>
</comment>
<evidence type="ECO:0000313" key="2">
    <source>
        <dbReference type="Proteomes" id="UP000736787"/>
    </source>
</evidence>
<organism evidence="1 2">
    <name type="scientific">Phytophthora cactorum</name>
    <dbReference type="NCBI Taxonomy" id="29920"/>
    <lineage>
        <taxon>Eukaryota</taxon>
        <taxon>Sar</taxon>
        <taxon>Stramenopiles</taxon>
        <taxon>Oomycota</taxon>
        <taxon>Peronosporomycetes</taxon>
        <taxon>Peronosporales</taxon>
        <taxon>Peronosporaceae</taxon>
        <taxon>Phytophthora</taxon>
    </lineage>
</organism>
<reference evidence="1" key="1">
    <citation type="submission" date="2018-10" db="EMBL/GenBank/DDBJ databases">
        <title>Effector identification in a new, highly contiguous assembly of the strawberry crown rot pathogen Phytophthora cactorum.</title>
        <authorList>
            <person name="Armitage A.D."/>
            <person name="Nellist C.F."/>
            <person name="Bates H."/>
            <person name="Vickerstaff R.J."/>
            <person name="Harrison R.J."/>
        </authorList>
    </citation>
    <scope>NUCLEOTIDE SEQUENCE</scope>
    <source>
        <strain evidence="1">4040</strain>
    </source>
</reference>
<evidence type="ECO:0008006" key="3">
    <source>
        <dbReference type="Google" id="ProtNLM"/>
    </source>
</evidence>
<dbReference type="InterPro" id="IPR036691">
    <property type="entry name" value="Endo/exonu/phosph_ase_sf"/>
</dbReference>
<accession>A0A8T1CFA1</accession>
<dbReference type="AlphaFoldDB" id="A0A8T1CFA1"/>
<name>A0A8T1CFA1_9STRA</name>
<dbReference type="VEuPathDB" id="FungiDB:PC110_g20632"/>
<gene>
    <name evidence="1" type="ORF">PC117_g17120</name>
</gene>
<dbReference type="SUPFAM" id="SSF56219">
    <property type="entry name" value="DNase I-like"/>
    <property type="match status" value="1"/>
</dbReference>
<proteinExistence type="predicted"/>
<evidence type="ECO:0000313" key="1">
    <source>
        <dbReference type="EMBL" id="KAG2918303.1"/>
    </source>
</evidence>
<dbReference type="Gene3D" id="3.60.10.10">
    <property type="entry name" value="Endonuclease/exonuclease/phosphatase"/>
    <property type="match status" value="1"/>
</dbReference>
<sequence>MGLPIETRLSGQSYWATAAGTKTGVAIPIDPYGANKDVRPILEDAWNEHFIAVEGKVNGTRLILMSVYGPHQRGRRELFFDRLAGLEVPLDGLVALGGDFNSTLDAQTDRSYSTDRPRYADTGATRRKLRRPTKQKLRRLARHERRLLEDQAGNEATVDNITDILDGVPLDDV</sequence>
<dbReference type="Proteomes" id="UP000736787">
    <property type="component" value="Unassembled WGS sequence"/>
</dbReference>